<dbReference type="PANTHER" id="PTHR46825">
    <property type="entry name" value="D-ALANYL-D-ALANINE-CARBOXYPEPTIDASE/ENDOPEPTIDASE AMPH"/>
    <property type="match status" value="1"/>
</dbReference>
<dbReference type="InterPro" id="IPR012338">
    <property type="entry name" value="Beta-lactam/transpept-like"/>
</dbReference>
<dbReference type="OMA" id="EHRDTWH"/>
<evidence type="ECO:0000313" key="3">
    <source>
        <dbReference type="RefSeq" id="XP_022092133.1"/>
    </source>
</evidence>
<dbReference type="GeneID" id="110980101"/>
<dbReference type="InterPro" id="IPR050491">
    <property type="entry name" value="AmpC-like"/>
</dbReference>
<evidence type="ECO:0000259" key="1">
    <source>
        <dbReference type="Pfam" id="PF00144"/>
    </source>
</evidence>
<dbReference type="OrthoDB" id="5946976at2759"/>
<protein>
    <submittedName>
        <fullName evidence="3">Uncharacterized protein LOC110980101 isoform X1</fullName>
    </submittedName>
</protein>
<dbReference type="AlphaFoldDB" id="A0A8B7YFX0"/>
<dbReference type="KEGG" id="aplc:110980101"/>
<keyword evidence="2" id="KW-1185">Reference proteome</keyword>
<feature type="domain" description="Beta-lactamase-related" evidence="1">
    <location>
        <begin position="86"/>
        <end position="401"/>
    </location>
</feature>
<dbReference type="Proteomes" id="UP000694845">
    <property type="component" value="Unplaced"/>
</dbReference>
<proteinExistence type="predicted"/>
<dbReference type="SUPFAM" id="SSF56601">
    <property type="entry name" value="beta-lactamase/transpeptidase-like"/>
    <property type="match status" value="1"/>
</dbReference>
<organism evidence="2 3">
    <name type="scientific">Acanthaster planci</name>
    <name type="common">Crown-of-thorns starfish</name>
    <dbReference type="NCBI Taxonomy" id="133434"/>
    <lineage>
        <taxon>Eukaryota</taxon>
        <taxon>Metazoa</taxon>
        <taxon>Echinodermata</taxon>
        <taxon>Eleutherozoa</taxon>
        <taxon>Asterozoa</taxon>
        <taxon>Asteroidea</taxon>
        <taxon>Valvatacea</taxon>
        <taxon>Valvatida</taxon>
        <taxon>Acanthasteridae</taxon>
        <taxon>Acanthaster</taxon>
    </lineage>
</organism>
<dbReference type="RefSeq" id="XP_022092133.1">
    <property type="nucleotide sequence ID" value="XM_022236441.1"/>
</dbReference>
<dbReference type="InterPro" id="IPR001466">
    <property type="entry name" value="Beta-lactam-related"/>
</dbReference>
<name>A0A8B7YFX0_ACAPL</name>
<dbReference type="PANTHER" id="PTHR46825:SF9">
    <property type="entry name" value="BETA-LACTAMASE-RELATED DOMAIN-CONTAINING PROTEIN"/>
    <property type="match status" value="1"/>
</dbReference>
<evidence type="ECO:0000313" key="2">
    <source>
        <dbReference type="Proteomes" id="UP000694845"/>
    </source>
</evidence>
<dbReference type="Gene3D" id="3.40.710.10">
    <property type="entry name" value="DD-peptidase/beta-lactamase superfamily"/>
    <property type="match status" value="1"/>
</dbReference>
<reference evidence="3" key="1">
    <citation type="submission" date="2025-08" db="UniProtKB">
        <authorList>
            <consortium name="RefSeq"/>
        </authorList>
    </citation>
    <scope>IDENTIFICATION</scope>
</reference>
<accession>A0A8B7YFX0</accession>
<dbReference type="Pfam" id="PF00144">
    <property type="entry name" value="Beta-lactamase"/>
    <property type="match status" value="1"/>
</dbReference>
<sequence length="741" mass="84709">MHQLWIFLREFVGRPLPRNFPFSHGTMEVRVQGHIELVFFLVLITMMSLVGGDDGAMKNKARTTFTSKQSPDLGPNGRTFSETDGLDNKISAFLRDKHYTGATIGIARRDEVLYTQGYGHLDDDIQMTPTNLLPISSLSKTITAVAILKLVENGDLKLTDPVFGPDGILSSFKPPKKKDMDPRLLNIMVGHLLHHTAGWSQTRPQLHDPMMNSVYLSRGHNVTDIATEMNLGHDLSPNDVITYMMRQPLDHPPGMKYEYSNFGYSVLGRVIEHISGKRYVSFIRSEILKPLGMWHTRLGPHSSVQMRHNNHIPVINFFEGDIPLSDIRRETLQKSYTLLDSTLGWWSTTYDLMRFVTGLTSGIVLNATTLELLTKHPSAPVSEHRDTWHGLGVQANEDGGWWQIGDPHDNEIILFHQKSPTQAKSKQLRFKKPRQNSCSWVVILSDNNRKNLRQVFGQMISTHTQWPVDNLLIEDCSEYPVRMGHEHSTLMNSHISESHFPMFLNAASRLFYYPVWISAYNIKQKTYMAAVLKRDTENIYKVTHGVTKADLINLRMENLIDGMYLNFLTSYISHQSNDDTRYTAIFSETPSQSTQFGIGETFTEFQASINEEKGHHMPNTQSVVSINGVRYFTYSLSDKEVYHWKRYDNLTLDQLELQIRTNAKKDKVLLYLDSYTHLGEVLFSAIFGRSKAGKWQVQTKIQQSVLLSQSSIYQGLHFRPNIVVGYACKGKPCFIIMWTKK</sequence>
<gene>
    <name evidence="3" type="primary">LOC110980101</name>
</gene>